<comment type="caution">
    <text evidence="1">The sequence shown here is derived from an EMBL/GenBank/DDBJ whole genome shotgun (WGS) entry which is preliminary data.</text>
</comment>
<organism evidence="1 2">
    <name type="scientific">Rhypophila decipiens</name>
    <dbReference type="NCBI Taxonomy" id="261697"/>
    <lineage>
        <taxon>Eukaryota</taxon>
        <taxon>Fungi</taxon>
        <taxon>Dikarya</taxon>
        <taxon>Ascomycota</taxon>
        <taxon>Pezizomycotina</taxon>
        <taxon>Sordariomycetes</taxon>
        <taxon>Sordariomycetidae</taxon>
        <taxon>Sordariales</taxon>
        <taxon>Naviculisporaceae</taxon>
        <taxon>Rhypophila</taxon>
    </lineage>
</organism>
<keyword evidence="2" id="KW-1185">Reference proteome</keyword>
<dbReference type="AlphaFoldDB" id="A0AAN6XZ68"/>
<dbReference type="Proteomes" id="UP001301769">
    <property type="component" value="Unassembled WGS sequence"/>
</dbReference>
<name>A0AAN6XZ68_9PEZI</name>
<accession>A0AAN6XZ68</accession>
<reference evidence="1" key="2">
    <citation type="submission" date="2023-05" db="EMBL/GenBank/DDBJ databases">
        <authorList>
            <consortium name="Lawrence Berkeley National Laboratory"/>
            <person name="Steindorff A."/>
            <person name="Hensen N."/>
            <person name="Bonometti L."/>
            <person name="Westerberg I."/>
            <person name="Brannstrom I.O."/>
            <person name="Guillou S."/>
            <person name="Cros-Aarteil S."/>
            <person name="Calhoun S."/>
            <person name="Haridas S."/>
            <person name="Kuo A."/>
            <person name="Mondo S."/>
            <person name="Pangilinan J."/>
            <person name="Riley R."/>
            <person name="Labutti K."/>
            <person name="Andreopoulos B."/>
            <person name="Lipzen A."/>
            <person name="Chen C."/>
            <person name="Yanf M."/>
            <person name="Daum C."/>
            <person name="Ng V."/>
            <person name="Clum A."/>
            <person name="Ohm R."/>
            <person name="Martin F."/>
            <person name="Silar P."/>
            <person name="Natvig D."/>
            <person name="Lalanne C."/>
            <person name="Gautier V."/>
            <person name="Ament-Velasquez S.L."/>
            <person name="Kruys A."/>
            <person name="Hutchinson M.I."/>
            <person name="Powell A.J."/>
            <person name="Barry K."/>
            <person name="Miller A.N."/>
            <person name="Grigoriev I.V."/>
            <person name="Debuchy R."/>
            <person name="Gladieux P."/>
            <person name="Thoren M.H."/>
            <person name="Johannesson H."/>
        </authorList>
    </citation>
    <scope>NUCLEOTIDE SEQUENCE</scope>
    <source>
        <strain evidence="1">PSN293</strain>
    </source>
</reference>
<protein>
    <submittedName>
        <fullName evidence="1">Uncharacterized protein</fullName>
    </submittedName>
</protein>
<dbReference type="EMBL" id="MU858434">
    <property type="protein sequence ID" value="KAK4206352.1"/>
    <property type="molecule type" value="Genomic_DNA"/>
</dbReference>
<gene>
    <name evidence="1" type="ORF">QBC37DRAFT_133536</name>
</gene>
<evidence type="ECO:0000313" key="2">
    <source>
        <dbReference type="Proteomes" id="UP001301769"/>
    </source>
</evidence>
<sequence>MAWHKKVMKQKYNEPDQLKAYMDATYGEQNWMVEIKSNNRWMISLTRPWQEGEMEDIESKIRVHYDQNDSYHHPR</sequence>
<reference evidence="1" key="1">
    <citation type="journal article" date="2023" name="Mol. Phylogenet. Evol.">
        <title>Genome-scale phylogeny and comparative genomics of the fungal order Sordariales.</title>
        <authorList>
            <person name="Hensen N."/>
            <person name="Bonometti L."/>
            <person name="Westerberg I."/>
            <person name="Brannstrom I.O."/>
            <person name="Guillou S."/>
            <person name="Cros-Aarteil S."/>
            <person name="Calhoun S."/>
            <person name="Haridas S."/>
            <person name="Kuo A."/>
            <person name="Mondo S."/>
            <person name="Pangilinan J."/>
            <person name="Riley R."/>
            <person name="LaButti K."/>
            <person name="Andreopoulos B."/>
            <person name="Lipzen A."/>
            <person name="Chen C."/>
            <person name="Yan M."/>
            <person name="Daum C."/>
            <person name="Ng V."/>
            <person name="Clum A."/>
            <person name="Steindorff A."/>
            <person name="Ohm R.A."/>
            <person name="Martin F."/>
            <person name="Silar P."/>
            <person name="Natvig D.O."/>
            <person name="Lalanne C."/>
            <person name="Gautier V."/>
            <person name="Ament-Velasquez S.L."/>
            <person name="Kruys A."/>
            <person name="Hutchinson M.I."/>
            <person name="Powell A.J."/>
            <person name="Barry K."/>
            <person name="Miller A.N."/>
            <person name="Grigoriev I.V."/>
            <person name="Debuchy R."/>
            <person name="Gladieux P."/>
            <person name="Hiltunen Thoren M."/>
            <person name="Johannesson H."/>
        </authorList>
    </citation>
    <scope>NUCLEOTIDE SEQUENCE</scope>
    <source>
        <strain evidence="1">PSN293</strain>
    </source>
</reference>
<evidence type="ECO:0000313" key="1">
    <source>
        <dbReference type="EMBL" id="KAK4206352.1"/>
    </source>
</evidence>
<proteinExistence type="predicted"/>